<dbReference type="RefSeq" id="WP_102951760.1">
    <property type="nucleotide sequence ID" value="NZ_CP024847.1"/>
</dbReference>
<dbReference type="PROSITE" id="PS51257">
    <property type="entry name" value="PROKAR_LIPOPROTEIN"/>
    <property type="match status" value="1"/>
</dbReference>
<proteinExistence type="predicted"/>
<reference evidence="2" key="1">
    <citation type="submission" date="2017-11" db="EMBL/GenBank/DDBJ databases">
        <authorList>
            <person name="Chan K.G."/>
            <person name="Lee L.S."/>
        </authorList>
    </citation>
    <scope>NUCLEOTIDE SEQUENCE [LARGE SCALE GENOMIC DNA]</scope>
    <source>
        <strain evidence="2">DSM 100970</strain>
    </source>
</reference>
<name>A0A2I7N7M8_9NEIS</name>
<evidence type="ECO:0000313" key="2">
    <source>
        <dbReference type="Proteomes" id="UP000236655"/>
    </source>
</evidence>
<dbReference type="Proteomes" id="UP000236655">
    <property type="component" value="Chromosome"/>
</dbReference>
<dbReference type="EMBL" id="CP024847">
    <property type="protein sequence ID" value="AUR52467.1"/>
    <property type="molecule type" value="Genomic_DNA"/>
</dbReference>
<dbReference type="InterPro" id="IPR013783">
    <property type="entry name" value="Ig-like_fold"/>
</dbReference>
<gene>
    <name evidence="1" type="ORF">CUN60_09210</name>
</gene>
<protein>
    <recommendedName>
        <fullName evidence="3">CARDB domain-containing protein</fullName>
    </recommendedName>
</protein>
<dbReference type="Gene3D" id="2.60.40.10">
    <property type="entry name" value="Immunoglobulins"/>
    <property type="match status" value="1"/>
</dbReference>
<sequence>MKKTIRNIGCTIALGVAMVGCNSGSSSWQAGNLGSLGVEMESVQLVVGQSTQVTATLTNAYQGSDPIGSATINFYVWNSFNNGVPESSNIATLQPVSCVISNPAESITTSCSITLTATTPGNSNVYVEAVPNSNMNTTPPTNNYIFESFTINN</sequence>
<organism evidence="1 2">
    <name type="scientific">Aquella oligotrophica</name>
    <dbReference type="NCBI Taxonomy" id="2067065"/>
    <lineage>
        <taxon>Bacteria</taxon>
        <taxon>Pseudomonadati</taxon>
        <taxon>Pseudomonadota</taxon>
        <taxon>Betaproteobacteria</taxon>
        <taxon>Neisseriales</taxon>
        <taxon>Neisseriaceae</taxon>
        <taxon>Aquella</taxon>
    </lineage>
</organism>
<accession>A0A2I7N7M8</accession>
<keyword evidence="2" id="KW-1185">Reference proteome</keyword>
<dbReference type="AlphaFoldDB" id="A0A2I7N7M8"/>
<evidence type="ECO:0000313" key="1">
    <source>
        <dbReference type="EMBL" id="AUR52467.1"/>
    </source>
</evidence>
<evidence type="ECO:0008006" key="3">
    <source>
        <dbReference type="Google" id="ProtNLM"/>
    </source>
</evidence>
<dbReference type="KEGG" id="nba:CUN60_09210"/>